<dbReference type="RefSeq" id="WP_378970266.1">
    <property type="nucleotide sequence ID" value="NZ_JBHTBJ010000013.1"/>
</dbReference>
<comment type="caution">
    <text evidence="1">The sequence shown here is derived from an EMBL/GenBank/DDBJ whole genome shotgun (WGS) entry which is preliminary data.</text>
</comment>
<evidence type="ECO:0000313" key="2">
    <source>
        <dbReference type="Proteomes" id="UP001596548"/>
    </source>
</evidence>
<sequence>MPAVRSRARLLRAPAAAGYGHTADPLWPGSFTGGTHTGNFVAASNTTYSYRDFQGGTDVGSTGSHASNVTFRGCRFQQSANVSNQGNNSVALVLLYGSNVTFQYCTFQPSTANYPAELTGEELSGSTATYVEYGKGYQYAIVGDGGFNTTITKLTVDRCDFWGFGNAMQLAGSTVANPHVVQNSWFHHGADPFVVNQTANQFHNDCWLVNDGNYHGAQCLNNVMEIWGNTNLLAWQGAGAYNDSVVTGNRFSGDQQSISLSASGTSQRITFTDNVFSTRIGRSVGSGTPLRDWAVSDSGTGSLWRRNTWLVAAGASTGNYPGANWGNAAWNGLYWWPSDTDSGSGHASDYTG</sequence>
<accession>A0ABW2HTT4</accession>
<protein>
    <recommendedName>
        <fullName evidence="3">Right handed beta helix domain-containing protein</fullName>
    </recommendedName>
</protein>
<dbReference type="Proteomes" id="UP001596548">
    <property type="component" value="Unassembled WGS sequence"/>
</dbReference>
<dbReference type="InterPro" id="IPR011050">
    <property type="entry name" value="Pectin_lyase_fold/virulence"/>
</dbReference>
<keyword evidence="2" id="KW-1185">Reference proteome</keyword>
<evidence type="ECO:0000313" key="1">
    <source>
        <dbReference type="EMBL" id="MFC7276229.1"/>
    </source>
</evidence>
<evidence type="ECO:0008006" key="3">
    <source>
        <dbReference type="Google" id="ProtNLM"/>
    </source>
</evidence>
<proteinExistence type="predicted"/>
<dbReference type="SUPFAM" id="SSF51126">
    <property type="entry name" value="Pectin lyase-like"/>
    <property type="match status" value="1"/>
</dbReference>
<organism evidence="1 2">
    <name type="scientific">Paractinoplanes rhizophilus</name>
    <dbReference type="NCBI Taxonomy" id="1416877"/>
    <lineage>
        <taxon>Bacteria</taxon>
        <taxon>Bacillati</taxon>
        <taxon>Actinomycetota</taxon>
        <taxon>Actinomycetes</taxon>
        <taxon>Micromonosporales</taxon>
        <taxon>Micromonosporaceae</taxon>
        <taxon>Paractinoplanes</taxon>
    </lineage>
</organism>
<gene>
    <name evidence="1" type="ORF">ACFQS1_19730</name>
</gene>
<reference evidence="2" key="1">
    <citation type="journal article" date="2019" name="Int. J. Syst. Evol. Microbiol.">
        <title>The Global Catalogue of Microorganisms (GCM) 10K type strain sequencing project: providing services to taxonomists for standard genome sequencing and annotation.</title>
        <authorList>
            <consortium name="The Broad Institute Genomics Platform"/>
            <consortium name="The Broad Institute Genome Sequencing Center for Infectious Disease"/>
            <person name="Wu L."/>
            <person name="Ma J."/>
        </authorList>
    </citation>
    <scope>NUCLEOTIDE SEQUENCE [LARGE SCALE GENOMIC DNA]</scope>
    <source>
        <strain evidence="2">XZYJT-10</strain>
    </source>
</reference>
<name>A0ABW2HTT4_9ACTN</name>
<dbReference type="EMBL" id="JBHTBJ010000013">
    <property type="protein sequence ID" value="MFC7276229.1"/>
    <property type="molecule type" value="Genomic_DNA"/>
</dbReference>